<evidence type="ECO:0000256" key="1">
    <source>
        <dbReference type="ARBA" id="ARBA00034120"/>
    </source>
</evidence>
<evidence type="ECO:0000313" key="3">
    <source>
        <dbReference type="EMBL" id="MZI92907.1"/>
    </source>
</evidence>
<organism evidence="3 4">
    <name type="scientific">Vibrio eleionomae</name>
    <dbReference type="NCBI Taxonomy" id="2653505"/>
    <lineage>
        <taxon>Bacteria</taxon>
        <taxon>Pseudomonadati</taxon>
        <taxon>Pseudomonadota</taxon>
        <taxon>Gammaproteobacteria</taxon>
        <taxon>Vibrionales</taxon>
        <taxon>Vibrionaceae</taxon>
        <taxon>Vibrio</taxon>
    </lineage>
</organism>
<dbReference type="PROSITE" id="PS50878">
    <property type="entry name" value="RT_POL"/>
    <property type="match status" value="1"/>
</dbReference>
<gene>
    <name evidence="3" type="ORF">F9817_06820</name>
</gene>
<dbReference type="CDD" id="cd01651">
    <property type="entry name" value="RT_G2_intron"/>
    <property type="match status" value="1"/>
</dbReference>
<keyword evidence="4" id="KW-1185">Reference proteome</keyword>
<feature type="domain" description="Reverse transcriptase" evidence="2">
    <location>
        <begin position="1"/>
        <end position="187"/>
    </location>
</feature>
<sequence>MLLRLTPYLTPSLSRHCYHLKGKGAKSCVRQLQQAVNHYRYVCRSDVDSYYASIDQTILLQQLKQHVTDEGLLALLKRALERVDDHDGLLNWQTVGLSKGSPLSPLLGALYLQEMDQSLGGYCEARGLQYYRFMDDWIVLCQTRRQLRHVVKLMNQSLAKVKQTKHPFKTYIGRIKETGFDFLGYRFTPNRALTPAWATIAKHRSKLLRLYEQGASLQRVAEYVKRWVIWVNSGVNQVVMNSELDLVCEIFNGRVLVNDVSALLNLIR</sequence>
<comment type="caution">
    <text evidence="3">The sequence shown here is derived from an EMBL/GenBank/DDBJ whole genome shotgun (WGS) entry which is preliminary data.</text>
</comment>
<dbReference type="InterPro" id="IPR000477">
    <property type="entry name" value="RT_dom"/>
</dbReference>
<dbReference type="PANTHER" id="PTHR34047">
    <property type="entry name" value="NUCLEAR INTRON MATURASE 1, MITOCHONDRIAL-RELATED"/>
    <property type="match status" value="1"/>
</dbReference>
<evidence type="ECO:0000259" key="2">
    <source>
        <dbReference type="PROSITE" id="PS50878"/>
    </source>
</evidence>
<dbReference type="SUPFAM" id="SSF56672">
    <property type="entry name" value="DNA/RNA polymerases"/>
    <property type="match status" value="1"/>
</dbReference>
<dbReference type="Proteomes" id="UP000462621">
    <property type="component" value="Unassembled WGS sequence"/>
</dbReference>
<evidence type="ECO:0000313" key="4">
    <source>
        <dbReference type="Proteomes" id="UP000462621"/>
    </source>
</evidence>
<dbReference type="AlphaFoldDB" id="A0A7X4LJS3"/>
<comment type="similarity">
    <text evidence="1">Belongs to the bacterial reverse transcriptase family.</text>
</comment>
<protein>
    <recommendedName>
        <fullName evidence="2">Reverse transcriptase domain-containing protein</fullName>
    </recommendedName>
</protein>
<proteinExistence type="inferred from homology"/>
<name>A0A7X4LJS3_9VIBR</name>
<dbReference type="RefSeq" id="WP_161154206.1">
    <property type="nucleotide sequence ID" value="NZ_WEKT01000008.1"/>
</dbReference>
<reference evidence="3 4" key="1">
    <citation type="submission" date="2019-10" db="EMBL/GenBank/DDBJ databases">
        <title>Vibrio sp. nov. isolated from a shrimp pond.</title>
        <authorList>
            <person name="Gomez-Gil B."/>
            <person name="Enciso-Ibarra J."/>
            <person name="Enciso-Ibarra K."/>
            <person name="Bolan-Mejia C."/>
        </authorList>
    </citation>
    <scope>NUCLEOTIDE SEQUENCE [LARGE SCALE GENOMIC DNA]</scope>
    <source>
        <strain evidence="3 4">CAIM 722</strain>
    </source>
</reference>
<dbReference type="InterPro" id="IPR051083">
    <property type="entry name" value="GrpII_Intron_Splice-Mob/Def"/>
</dbReference>
<dbReference type="PANTHER" id="PTHR34047:SF8">
    <property type="entry name" value="PROTEIN YKFC"/>
    <property type="match status" value="1"/>
</dbReference>
<dbReference type="EMBL" id="WEKT01000008">
    <property type="protein sequence ID" value="MZI92907.1"/>
    <property type="molecule type" value="Genomic_DNA"/>
</dbReference>
<dbReference type="Pfam" id="PF00078">
    <property type="entry name" value="RVT_1"/>
    <property type="match status" value="1"/>
</dbReference>
<dbReference type="InterPro" id="IPR043502">
    <property type="entry name" value="DNA/RNA_pol_sf"/>
</dbReference>
<accession>A0A7X4LJS3</accession>